<gene>
    <name evidence="1" type="ORF">NCTC11647_04403</name>
</gene>
<accession>A0A2T3Q351</accession>
<proteinExistence type="predicted"/>
<reference evidence="1 2" key="1">
    <citation type="submission" date="2018-06" db="EMBL/GenBank/DDBJ databases">
        <authorList>
            <consortium name="Pathogen Informatics"/>
            <person name="Doyle S."/>
        </authorList>
    </citation>
    <scope>NUCLEOTIDE SEQUENCE [LARGE SCALE GENOMIC DNA]</scope>
    <source>
        <strain evidence="1 2">NCTC11647</strain>
    </source>
</reference>
<protein>
    <submittedName>
        <fullName evidence="1">Conjugal transfer pilus assembly protein TraW</fullName>
    </submittedName>
</protein>
<dbReference type="AlphaFoldDB" id="A0A2T3Q351"/>
<evidence type="ECO:0000313" key="2">
    <source>
        <dbReference type="Proteomes" id="UP000251647"/>
    </source>
</evidence>
<dbReference type="EMBL" id="UATL01000008">
    <property type="protein sequence ID" value="SPY46057.1"/>
    <property type="molecule type" value="Genomic_DNA"/>
</dbReference>
<organism evidence="1 2">
    <name type="scientific">Photobacterium damselae</name>
    <dbReference type="NCBI Taxonomy" id="38293"/>
    <lineage>
        <taxon>Bacteria</taxon>
        <taxon>Pseudomonadati</taxon>
        <taxon>Pseudomonadota</taxon>
        <taxon>Gammaproteobacteria</taxon>
        <taxon>Vibrionales</taxon>
        <taxon>Vibrionaceae</taxon>
        <taxon>Photobacterium</taxon>
    </lineage>
</organism>
<sequence>MKPWPLIAALLLSPVLHAKSLGNIAPTFSIIEIDMLDWINARLTHYQETGEMDAMEARFKEQVKQSVKRPVPVAGITPTTNPTTFTVDPTLTLAADIKDNKGKVLFKKGLKINPFNAKTWPNGQALPHLQLSKQLVFLDGDDKRQLNFAKRYLANERAKAKPLPIKWVLINGAPETVFQFLGERIYFDQLGNITRQLKVKHVPSVAMQDGFAWKIQEFDISNESLTLDK</sequence>
<dbReference type="RefSeq" id="WP_005306925.1">
    <property type="nucleotide sequence ID" value="NZ_PYOG01000053.1"/>
</dbReference>
<dbReference type="OrthoDB" id="7171737at2"/>
<dbReference type="NCBIfam" id="TIGR02743">
    <property type="entry name" value="TraW"/>
    <property type="match status" value="1"/>
</dbReference>
<evidence type="ECO:0000313" key="1">
    <source>
        <dbReference type="EMBL" id="SPY46057.1"/>
    </source>
</evidence>
<name>A0A2T3Q351_PHODM</name>
<dbReference type="Proteomes" id="UP000251647">
    <property type="component" value="Unassembled WGS sequence"/>
</dbReference>
<dbReference type="InterPro" id="IPR014114">
    <property type="entry name" value="TraW"/>
</dbReference>